<name>A0A4D9F4I8_9SAUR</name>
<gene>
    <name evidence="1" type="ORF">DR999_PMT02214</name>
</gene>
<reference evidence="1 2" key="2">
    <citation type="submission" date="2019-04" db="EMBL/GenBank/DDBJ databases">
        <title>The genome sequence of big-headed turtle.</title>
        <authorList>
            <person name="Gong S."/>
        </authorList>
    </citation>
    <scope>NUCLEOTIDE SEQUENCE [LARGE SCALE GENOMIC DNA]</scope>
    <source>
        <strain evidence="1">DO16091913</strain>
        <tissue evidence="1">Muscle</tissue>
    </source>
</reference>
<comment type="caution">
    <text evidence="1">The sequence shown here is derived from an EMBL/GenBank/DDBJ whole genome shotgun (WGS) entry which is preliminary data.</text>
</comment>
<protein>
    <submittedName>
        <fullName evidence="1">Glycosyltransferase 1 domain-containing protein 1</fullName>
    </submittedName>
</protein>
<accession>A0A4D9F4I8</accession>
<dbReference type="Proteomes" id="UP000297703">
    <property type="component" value="Unassembled WGS sequence"/>
</dbReference>
<evidence type="ECO:0000313" key="1">
    <source>
        <dbReference type="EMBL" id="TFK14402.1"/>
    </source>
</evidence>
<reference evidence="1 2" key="1">
    <citation type="submission" date="2019-04" db="EMBL/GenBank/DDBJ databases">
        <title>Draft genome of the big-headed turtle Platysternon megacephalum.</title>
        <authorList>
            <person name="Gong S."/>
        </authorList>
    </citation>
    <scope>NUCLEOTIDE SEQUENCE [LARGE SCALE GENOMIC DNA]</scope>
    <source>
        <strain evidence="1">DO16091913</strain>
        <tissue evidence="1">Muscle</tissue>
    </source>
</reference>
<proteinExistence type="predicted"/>
<keyword evidence="2" id="KW-1185">Reference proteome</keyword>
<organism evidence="1 2">
    <name type="scientific">Platysternon megacephalum</name>
    <name type="common">big-headed turtle</name>
    <dbReference type="NCBI Taxonomy" id="55544"/>
    <lineage>
        <taxon>Eukaryota</taxon>
        <taxon>Metazoa</taxon>
        <taxon>Chordata</taxon>
        <taxon>Craniata</taxon>
        <taxon>Vertebrata</taxon>
        <taxon>Euteleostomi</taxon>
        <taxon>Archelosauria</taxon>
        <taxon>Testudinata</taxon>
        <taxon>Testudines</taxon>
        <taxon>Cryptodira</taxon>
        <taxon>Durocryptodira</taxon>
        <taxon>Testudinoidea</taxon>
        <taxon>Platysternidae</taxon>
        <taxon>Platysternon</taxon>
    </lineage>
</organism>
<evidence type="ECO:0000313" key="2">
    <source>
        <dbReference type="Proteomes" id="UP000297703"/>
    </source>
</evidence>
<dbReference type="EMBL" id="QXTE01000011">
    <property type="protein sequence ID" value="TFK14402.1"/>
    <property type="molecule type" value="Genomic_DNA"/>
</dbReference>
<dbReference type="AlphaFoldDB" id="A0A4D9F4I8"/>
<dbReference type="GO" id="GO:0016740">
    <property type="term" value="F:transferase activity"/>
    <property type="evidence" value="ECO:0007669"/>
    <property type="project" value="UniProtKB-KW"/>
</dbReference>
<keyword evidence="1" id="KW-0808">Transferase</keyword>
<sequence>MTLLNVSDECGEDRRECEKNGGRVVIGAVLTTAEDRLIQVIQLPKYCRGARPLDKQPPKCRQEAAMPRTVIKQRHFGGDAS</sequence>
<dbReference type="OrthoDB" id="10518496at2759"/>